<proteinExistence type="predicted"/>
<dbReference type="EMBL" id="JBBPFD010000019">
    <property type="protein sequence ID" value="KAK7886579.1"/>
    <property type="molecule type" value="Genomic_DNA"/>
</dbReference>
<accession>A0AAW0N090</accession>
<sequence length="141" mass="15478">MAVGCLWSDANALLPDALSCFNRTQARGSSEDQCVSRPDRGLWQVHTHPLSSSRGQLLGTTVSADPVCSRLSRVYLWVCPVSVGLGSARQLLPRAEWKIPSTNSALSGAQDRSFTCRGWALMEALEQQCSDRYEPTRDHSV</sequence>
<organism evidence="1 2">
    <name type="scientific">Mugilogobius chulae</name>
    <name type="common">yellowstripe goby</name>
    <dbReference type="NCBI Taxonomy" id="88201"/>
    <lineage>
        <taxon>Eukaryota</taxon>
        <taxon>Metazoa</taxon>
        <taxon>Chordata</taxon>
        <taxon>Craniata</taxon>
        <taxon>Vertebrata</taxon>
        <taxon>Euteleostomi</taxon>
        <taxon>Actinopterygii</taxon>
        <taxon>Neopterygii</taxon>
        <taxon>Teleostei</taxon>
        <taxon>Neoteleostei</taxon>
        <taxon>Acanthomorphata</taxon>
        <taxon>Gobiaria</taxon>
        <taxon>Gobiiformes</taxon>
        <taxon>Gobioidei</taxon>
        <taxon>Gobiidae</taxon>
        <taxon>Gobionellinae</taxon>
        <taxon>Mugilogobius</taxon>
    </lineage>
</organism>
<evidence type="ECO:0000313" key="2">
    <source>
        <dbReference type="Proteomes" id="UP001460270"/>
    </source>
</evidence>
<dbReference type="Proteomes" id="UP001460270">
    <property type="component" value="Unassembled WGS sequence"/>
</dbReference>
<name>A0AAW0N090_9GOBI</name>
<gene>
    <name evidence="1" type="ORF">WMY93_026200</name>
</gene>
<comment type="caution">
    <text evidence="1">The sequence shown here is derived from an EMBL/GenBank/DDBJ whole genome shotgun (WGS) entry which is preliminary data.</text>
</comment>
<evidence type="ECO:0000313" key="1">
    <source>
        <dbReference type="EMBL" id="KAK7886579.1"/>
    </source>
</evidence>
<protein>
    <submittedName>
        <fullName evidence="1">Uncharacterized protein</fullName>
    </submittedName>
</protein>
<reference evidence="2" key="1">
    <citation type="submission" date="2024-04" db="EMBL/GenBank/DDBJ databases">
        <title>Salinicola lusitanus LLJ914,a marine bacterium isolated from the Okinawa Trough.</title>
        <authorList>
            <person name="Li J."/>
        </authorList>
    </citation>
    <scope>NUCLEOTIDE SEQUENCE [LARGE SCALE GENOMIC DNA]</scope>
</reference>
<keyword evidence="2" id="KW-1185">Reference proteome</keyword>
<dbReference type="AlphaFoldDB" id="A0AAW0N090"/>